<evidence type="ECO:0000313" key="2">
    <source>
        <dbReference type="EMBL" id="MBI6118562.1"/>
    </source>
</evidence>
<name>A0ABS0TC50_9FLAO</name>
<reference evidence="2 3" key="1">
    <citation type="submission" date="2020-12" db="EMBL/GenBank/DDBJ databases">
        <title>Salegentibacter orientalis sp. nov., isolated from costal sediment.</title>
        <authorList>
            <person name="Lian F.-B."/>
        </authorList>
    </citation>
    <scope>NUCLEOTIDE SEQUENCE [LARGE SCALE GENOMIC DNA]</scope>
    <source>
        <strain evidence="2 3">F60176</strain>
    </source>
</reference>
<evidence type="ECO:0000313" key="3">
    <source>
        <dbReference type="Proteomes" id="UP000635665"/>
    </source>
</evidence>
<keyword evidence="3" id="KW-1185">Reference proteome</keyword>
<proteinExistence type="predicted"/>
<dbReference type="Gene3D" id="3.30.2310.20">
    <property type="entry name" value="RelE-like"/>
    <property type="match status" value="1"/>
</dbReference>
<accession>A0ABS0TC50</accession>
<keyword evidence="1" id="KW-1277">Toxin-antitoxin system</keyword>
<dbReference type="EMBL" id="JAEHNY010000001">
    <property type="protein sequence ID" value="MBI6118562.1"/>
    <property type="molecule type" value="Genomic_DNA"/>
</dbReference>
<dbReference type="RefSeq" id="WP_198637519.1">
    <property type="nucleotide sequence ID" value="NZ_JAEHNY010000001.1"/>
</dbReference>
<dbReference type="InterPro" id="IPR007712">
    <property type="entry name" value="RelE/ParE_toxin"/>
</dbReference>
<protein>
    <submittedName>
        <fullName evidence="2">Type II toxin-antitoxin system RelE/ParE family toxin</fullName>
    </submittedName>
</protein>
<gene>
    <name evidence="2" type="ORF">I6U50_00845</name>
</gene>
<comment type="caution">
    <text evidence="2">The sequence shown here is derived from an EMBL/GenBank/DDBJ whole genome shotgun (WGS) entry which is preliminary data.</text>
</comment>
<organism evidence="2 3">
    <name type="scientific">Salegentibacter maritimus</name>
    <dbReference type="NCBI Taxonomy" id="2794347"/>
    <lineage>
        <taxon>Bacteria</taxon>
        <taxon>Pseudomonadati</taxon>
        <taxon>Bacteroidota</taxon>
        <taxon>Flavobacteriia</taxon>
        <taxon>Flavobacteriales</taxon>
        <taxon>Flavobacteriaceae</taxon>
        <taxon>Salegentibacter</taxon>
    </lineage>
</organism>
<sequence length="98" mass="11652">MSYKIIVKPLAEQDISETVKWFYSHATHLTELFLKEISKSMEILKENPKHYQKRYNSIRVCFTEKFPFGIYYTIENNIVFVHAVLHTKRDPKVGTDRA</sequence>
<dbReference type="InterPro" id="IPR035093">
    <property type="entry name" value="RelE/ParE_toxin_dom_sf"/>
</dbReference>
<dbReference type="Proteomes" id="UP000635665">
    <property type="component" value="Unassembled WGS sequence"/>
</dbReference>
<evidence type="ECO:0000256" key="1">
    <source>
        <dbReference type="ARBA" id="ARBA00022649"/>
    </source>
</evidence>
<dbReference type="Pfam" id="PF05016">
    <property type="entry name" value="ParE_toxin"/>
    <property type="match status" value="1"/>
</dbReference>